<evidence type="ECO:0000313" key="3">
    <source>
        <dbReference type="EMBL" id="KAJ5088479.1"/>
    </source>
</evidence>
<accession>A0A9W9EV40</accession>
<comment type="caution">
    <text evidence="3">The sequence shown here is derived from an EMBL/GenBank/DDBJ whole genome shotgun (WGS) entry which is preliminary data.</text>
</comment>
<feature type="region of interest" description="Disordered" evidence="1">
    <location>
        <begin position="1"/>
        <end position="53"/>
    </location>
</feature>
<evidence type="ECO:0000259" key="2">
    <source>
        <dbReference type="Pfam" id="PF10056"/>
    </source>
</evidence>
<dbReference type="InterPro" id="IPR018744">
    <property type="entry name" value="DUF2293"/>
</dbReference>
<dbReference type="Pfam" id="PF10056">
    <property type="entry name" value="DUF2293"/>
    <property type="match status" value="1"/>
</dbReference>
<proteinExistence type="predicted"/>
<dbReference type="OrthoDB" id="5381833at2759"/>
<dbReference type="Proteomes" id="UP001149165">
    <property type="component" value="Unassembled WGS sequence"/>
</dbReference>
<evidence type="ECO:0000313" key="4">
    <source>
        <dbReference type="Proteomes" id="UP001149165"/>
    </source>
</evidence>
<reference evidence="3" key="2">
    <citation type="journal article" date="2023" name="IMA Fungus">
        <title>Comparative genomic study of the Penicillium genus elucidates a diverse pangenome and 15 lateral gene transfer events.</title>
        <authorList>
            <person name="Petersen C."/>
            <person name="Sorensen T."/>
            <person name="Nielsen M.R."/>
            <person name="Sondergaard T.E."/>
            <person name="Sorensen J.L."/>
            <person name="Fitzpatrick D.A."/>
            <person name="Frisvad J.C."/>
            <person name="Nielsen K.L."/>
        </authorList>
    </citation>
    <scope>NUCLEOTIDE SEQUENCE</scope>
    <source>
        <strain evidence="3">IBT 30069</strain>
    </source>
</reference>
<dbReference type="PANTHER" id="PTHR38113:SF2">
    <property type="entry name" value="DUF2293 DOMAIN-CONTAINING PROTEIN"/>
    <property type="match status" value="1"/>
</dbReference>
<sequence length="261" mass="29600">MSTSTKRKAHRRRKRHGPRRDRVQKSQAGSSAKGTKSSTRSGILPPSDDPLEENIFEREPMPEGYVFVPKGSVYITRHCRSNTKESKKVVFVVYVSRIPQSLRYPLSKYNINIEQDKAAKRTLGIRVPKEIHENVSELEAQTSQKRSDAVDARDSKIISRARDLLLEEFPLMPRDSLEVILDHAFLKGSGRVGRTSMTTDKRKASLAVEAHIRHMHTPYESLLDDGVDRSDAREKVWPIIKAIKKTWAGGADGNFVDLTLR</sequence>
<feature type="domain" description="DUF2293" evidence="2">
    <location>
        <begin position="165"/>
        <end position="247"/>
    </location>
</feature>
<organism evidence="3 4">
    <name type="scientific">Penicillium angulare</name>
    <dbReference type="NCBI Taxonomy" id="116970"/>
    <lineage>
        <taxon>Eukaryota</taxon>
        <taxon>Fungi</taxon>
        <taxon>Dikarya</taxon>
        <taxon>Ascomycota</taxon>
        <taxon>Pezizomycotina</taxon>
        <taxon>Eurotiomycetes</taxon>
        <taxon>Eurotiomycetidae</taxon>
        <taxon>Eurotiales</taxon>
        <taxon>Aspergillaceae</taxon>
        <taxon>Penicillium</taxon>
    </lineage>
</organism>
<feature type="compositionally biased region" description="Polar residues" evidence="1">
    <location>
        <begin position="25"/>
        <end position="41"/>
    </location>
</feature>
<reference evidence="3" key="1">
    <citation type="submission" date="2022-11" db="EMBL/GenBank/DDBJ databases">
        <authorList>
            <person name="Petersen C."/>
        </authorList>
    </citation>
    <scope>NUCLEOTIDE SEQUENCE</scope>
    <source>
        <strain evidence="3">IBT 30069</strain>
    </source>
</reference>
<gene>
    <name evidence="3" type="ORF">N7456_012095</name>
</gene>
<name>A0A9W9EV40_9EURO</name>
<feature type="compositionally biased region" description="Basic residues" evidence="1">
    <location>
        <begin position="1"/>
        <end position="19"/>
    </location>
</feature>
<protein>
    <recommendedName>
        <fullName evidence="2">DUF2293 domain-containing protein</fullName>
    </recommendedName>
</protein>
<keyword evidence="4" id="KW-1185">Reference proteome</keyword>
<dbReference type="AlphaFoldDB" id="A0A9W9EV40"/>
<evidence type="ECO:0000256" key="1">
    <source>
        <dbReference type="SAM" id="MobiDB-lite"/>
    </source>
</evidence>
<dbReference type="EMBL" id="JAPQKH010000007">
    <property type="protein sequence ID" value="KAJ5088479.1"/>
    <property type="molecule type" value="Genomic_DNA"/>
</dbReference>
<dbReference type="PANTHER" id="PTHR38113">
    <property type="match status" value="1"/>
</dbReference>